<accession>A0A0D0DYG3</accession>
<dbReference type="OrthoDB" id="8249012at2759"/>
<dbReference type="PANTHER" id="PTHR30613:SF1">
    <property type="entry name" value="DUF1479 DOMAIN PROTEIN (AFU_ORTHOLOGUE AFUA_5G09280)"/>
    <property type="match status" value="1"/>
</dbReference>
<proteinExistence type="predicted"/>
<gene>
    <name evidence="1" type="ORF">PAXRUDRAFT_33070</name>
</gene>
<reference evidence="1 2" key="1">
    <citation type="submission" date="2014-04" db="EMBL/GenBank/DDBJ databases">
        <authorList>
            <consortium name="DOE Joint Genome Institute"/>
            <person name="Kuo A."/>
            <person name="Kohler A."/>
            <person name="Jargeat P."/>
            <person name="Nagy L.G."/>
            <person name="Floudas D."/>
            <person name="Copeland A."/>
            <person name="Barry K.W."/>
            <person name="Cichocki N."/>
            <person name="Veneault-Fourrey C."/>
            <person name="LaButti K."/>
            <person name="Lindquist E.A."/>
            <person name="Lipzen A."/>
            <person name="Lundell T."/>
            <person name="Morin E."/>
            <person name="Murat C."/>
            <person name="Sun H."/>
            <person name="Tunlid A."/>
            <person name="Henrissat B."/>
            <person name="Grigoriev I.V."/>
            <person name="Hibbett D.S."/>
            <person name="Martin F."/>
            <person name="Nordberg H.P."/>
            <person name="Cantor M.N."/>
            <person name="Hua S.X."/>
        </authorList>
    </citation>
    <scope>NUCLEOTIDE SEQUENCE [LARGE SCALE GENOMIC DNA]</scope>
    <source>
        <strain evidence="1 2">Ve08.2h10</strain>
    </source>
</reference>
<reference evidence="2" key="2">
    <citation type="submission" date="2015-01" db="EMBL/GenBank/DDBJ databases">
        <title>Evolutionary Origins and Diversification of the Mycorrhizal Mutualists.</title>
        <authorList>
            <consortium name="DOE Joint Genome Institute"/>
            <consortium name="Mycorrhizal Genomics Consortium"/>
            <person name="Kohler A."/>
            <person name="Kuo A."/>
            <person name="Nagy L.G."/>
            <person name="Floudas D."/>
            <person name="Copeland A."/>
            <person name="Barry K.W."/>
            <person name="Cichocki N."/>
            <person name="Veneault-Fourrey C."/>
            <person name="LaButti K."/>
            <person name="Lindquist E.A."/>
            <person name="Lipzen A."/>
            <person name="Lundell T."/>
            <person name="Morin E."/>
            <person name="Murat C."/>
            <person name="Riley R."/>
            <person name="Ohm R."/>
            <person name="Sun H."/>
            <person name="Tunlid A."/>
            <person name="Henrissat B."/>
            <person name="Grigoriev I.V."/>
            <person name="Hibbett D.S."/>
            <person name="Martin F."/>
        </authorList>
    </citation>
    <scope>NUCLEOTIDE SEQUENCE [LARGE SCALE GENOMIC DNA]</scope>
    <source>
        <strain evidence="2">Ve08.2h10</strain>
    </source>
</reference>
<protein>
    <submittedName>
        <fullName evidence="1">Uncharacterized protein</fullName>
    </submittedName>
</protein>
<name>A0A0D0DYG3_9AGAM</name>
<dbReference type="HOGENOM" id="CLU_011148_2_0_1"/>
<dbReference type="InterPro" id="IPR027443">
    <property type="entry name" value="IPNS-like_sf"/>
</dbReference>
<dbReference type="STRING" id="930991.A0A0D0DYG3"/>
<dbReference type="InterPro" id="IPR010856">
    <property type="entry name" value="Gig2-like"/>
</dbReference>
<dbReference type="AlphaFoldDB" id="A0A0D0DYG3"/>
<organism evidence="1 2">
    <name type="scientific">Paxillus rubicundulus Ve08.2h10</name>
    <dbReference type="NCBI Taxonomy" id="930991"/>
    <lineage>
        <taxon>Eukaryota</taxon>
        <taxon>Fungi</taxon>
        <taxon>Dikarya</taxon>
        <taxon>Basidiomycota</taxon>
        <taxon>Agaricomycotina</taxon>
        <taxon>Agaricomycetes</taxon>
        <taxon>Agaricomycetidae</taxon>
        <taxon>Boletales</taxon>
        <taxon>Paxilineae</taxon>
        <taxon>Paxillaceae</taxon>
        <taxon>Paxillus</taxon>
    </lineage>
</organism>
<dbReference type="Pfam" id="PF07350">
    <property type="entry name" value="Gig2-like"/>
    <property type="match status" value="2"/>
</dbReference>
<dbReference type="InParanoid" id="A0A0D0DYG3"/>
<evidence type="ECO:0000313" key="2">
    <source>
        <dbReference type="Proteomes" id="UP000054538"/>
    </source>
</evidence>
<dbReference type="EMBL" id="KN825052">
    <property type="protein sequence ID" value="KIK95266.1"/>
    <property type="molecule type" value="Genomic_DNA"/>
</dbReference>
<dbReference type="PANTHER" id="PTHR30613">
    <property type="entry name" value="UNCHARACTERIZED PROTEIN YBIU-RELATED"/>
    <property type="match status" value="1"/>
</dbReference>
<evidence type="ECO:0000313" key="1">
    <source>
        <dbReference type="EMBL" id="KIK95266.1"/>
    </source>
</evidence>
<dbReference type="Gene3D" id="2.60.120.330">
    <property type="entry name" value="B-lactam Antibiotic, Isopenicillin N Synthase, Chain"/>
    <property type="match status" value="2"/>
</dbReference>
<keyword evidence="2" id="KW-1185">Reference proteome</keyword>
<dbReference type="SUPFAM" id="SSF51197">
    <property type="entry name" value="Clavaminate synthase-like"/>
    <property type="match status" value="1"/>
</dbReference>
<sequence>MESCDWPSRFLDLKREIFSAITEEHLTASWNDLLHELGERTDRAHPNVLKAAVWLDNLYHVKSGKTPEGVDLSVPLVYADRLQIRHPGDVHPPHDNLSGKWRQHDPYGLEHCLGARSSLETAPTQGTLRVFSDVALSNAYTILHISTPDFPGVASQVTSFKGPTPTPNLYPHLRLEETMTSVAKVNPGDILFWRGDVVHSVETEHSGDEDSADTFRNSTYIASQFQAFLTGENPPDFARATDIK</sequence>
<dbReference type="Proteomes" id="UP000054538">
    <property type="component" value="Unassembled WGS sequence"/>
</dbReference>